<evidence type="ECO:0000256" key="1">
    <source>
        <dbReference type="ARBA" id="ARBA00022737"/>
    </source>
</evidence>
<dbReference type="PANTHER" id="PTHR22870">
    <property type="entry name" value="REGULATOR OF CHROMOSOME CONDENSATION"/>
    <property type="match status" value="1"/>
</dbReference>
<keyword evidence="2" id="KW-0732">Signal</keyword>
<sequence length="197" mass="21327">MRKTVSLFLCVLMTLSFLLAMPVAVHAEDSIPISQFVADNHVLMTRADGRFIGWGDNTHGQLGLGASGATSYTKPIEITFFKDKGKIKQIAAIKDVSFVLMNSGELYSCGSGTYGKHGQGDTYDRKTWGLVSSSIKFKKLYTNSAAEFVLAEDLSGSLYGWGKNTDGQLGLGDTNARTSPSLVKESANIKELWLGET</sequence>
<protein>
    <submittedName>
        <fullName evidence="3">E3 ubiquitin-protein ligase HERC4</fullName>
    </submittedName>
</protein>
<evidence type="ECO:0000256" key="2">
    <source>
        <dbReference type="SAM" id="SignalP"/>
    </source>
</evidence>
<dbReference type="AlphaFoldDB" id="A0A1H0EZZ6"/>
<gene>
    <name evidence="3" type="ORF">SAMN05192585_13711</name>
</gene>
<organism evidence="3 4">
    <name type="scientific">Acetanaerobacterium elongatum</name>
    <dbReference type="NCBI Taxonomy" id="258515"/>
    <lineage>
        <taxon>Bacteria</taxon>
        <taxon>Bacillati</taxon>
        <taxon>Bacillota</taxon>
        <taxon>Clostridia</taxon>
        <taxon>Eubacteriales</taxon>
        <taxon>Oscillospiraceae</taxon>
        <taxon>Acetanaerobacterium</taxon>
    </lineage>
</organism>
<dbReference type="OrthoDB" id="27389at2"/>
<evidence type="ECO:0000313" key="4">
    <source>
        <dbReference type="Proteomes" id="UP000199182"/>
    </source>
</evidence>
<proteinExistence type="predicted"/>
<dbReference type="InterPro" id="IPR051210">
    <property type="entry name" value="Ub_ligase/GEF_domain"/>
</dbReference>
<dbReference type="InterPro" id="IPR000408">
    <property type="entry name" value="Reg_chr_condens"/>
</dbReference>
<dbReference type="InterPro" id="IPR009091">
    <property type="entry name" value="RCC1/BLIP-II"/>
</dbReference>
<feature type="signal peptide" evidence="2">
    <location>
        <begin position="1"/>
        <end position="27"/>
    </location>
</feature>
<feature type="chain" id="PRO_5011770541" evidence="2">
    <location>
        <begin position="28"/>
        <end position="197"/>
    </location>
</feature>
<dbReference type="STRING" id="258515.SAMN05192585_13711"/>
<dbReference type="EMBL" id="FNID01000037">
    <property type="protein sequence ID" value="SDN87962.1"/>
    <property type="molecule type" value="Genomic_DNA"/>
</dbReference>
<dbReference type="SUPFAM" id="SSF50985">
    <property type="entry name" value="RCC1/BLIP-II"/>
    <property type="match status" value="1"/>
</dbReference>
<dbReference type="PROSITE" id="PS50012">
    <property type="entry name" value="RCC1_3"/>
    <property type="match status" value="2"/>
</dbReference>
<reference evidence="3 4" key="1">
    <citation type="submission" date="2016-10" db="EMBL/GenBank/DDBJ databases">
        <authorList>
            <person name="de Groot N.N."/>
        </authorList>
    </citation>
    <scope>NUCLEOTIDE SEQUENCE [LARGE SCALE GENOMIC DNA]</scope>
    <source>
        <strain evidence="3 4">CGMCC 1.5012</strain>
    </source>
</reference>
<dbReference type="RefSeq" id="WP_092642583.1">
    <property type="nucleotide sequence ID" value="NZ_FNID01000037.1"/>
</dbReference>
<accession>A0A1H0EZZ6</accession>
<keyword evidence="4" id="KW-1185">Reference proteome</keyword>
<dbReference type="Gene3D" id="2.130.10.30">
    <property type="entry name" value="Regulator of chromosome condensation 1/beta-lactamase-inhibitor protein II"/>
    <property type="match status" value="1"/>
</dbReference>
<evidence type="ECO:0000313" key="3">
    <source>
        <dbReference type="EMBL" id="SDN87962.1"/>
    </source>
</evidence>
<name>A0A1H0EZZ6_9FIRM</name>
<keyword evidence="1" id="KW-0677">Repeat</keyword>
<dbReference type="Proteomes" id="UP000199182">
    <property type="component" value="Unassembled WGS sequence"/>
</dbReference>
<dbReference type="PANTHER" id="PTHR22870:SF408">
    <property type="entry name" value="OS09G0560450 PROTEIN"/>
    <property type="match status" value="1"/>
</dbReference>
<dbReference type="Pfam" id="PF00415">
    <property type="entry name" value="RCC1"/>
    <property type="match status" value="2"/>
</dbReference>